<dbReference type="Proteomes" id="UP000257706">
    <property type="component" value="Unassembled WGS sequence"/>
</dbReference>
<dbReference type="GO" id="GO:0016758">
    <property type="term" value="F:hexosyltransferase activity"/>
    <property type="evidence" value="ECO:0007669"/>
    <property type="project" value="TreeGrafter"/>
</dbReference>
<reference evidence="3 4" key="1">
    <citation type="journal article" date="2018" name="Nat. Biotechnol.">
        <title>A standardized bacterial taxonomy based on genome phylogeny substantially revises the tree of life.</title>
        <authorList>
            <person name="Parks D.H."/>
            <person name="Chuvochina M."/>
            <person name="Waite D.W."/>
            <person name="Rinke C."/>
            <person name="Skarshewski A."/>
            <person name="Chaumeil P.A."/>
            <person name="Hugenholtz P."/>
        </authorList>
    </citation>
    <scope>NUCLEOTIDE SEQUENCE [LARGE SCALE GENOMIC DNA]</scope>
    <source>
        <strain evidence="3">UBA8739</strain>
    </source>
</reference>
<dbReference type="AlphaFoldDB" id="A0A3B9IMB1"/>
<dbReference type="CDD" id="cd06533">
    <property type="entry name" value="Glyco_transf_WecG_TagA"/>
    <property type="match status" value="1"/>
</dbReference>
<evidence type="ECO:0000313" key="4">
    <source>
        <dbReference type="Proteomes" id="UP000257706"/>
    </source>
</evidence>
<organism evidence="3 4">
    <name type="scientific">Tistrella mobilis</name>
    <dbReference type="NCBI Taxonomy" id="171437"/>
    <lineage>
        <taxon>Bacteria</taxon>
        <taxon>Pseudomonadati</taxon>
        <taxon>Pseudomonadota</taxon>
        <taxon>Alphaproteobacteria</taxon>
        <taxon>Geminicoccales</taxon>
        <taxon>Geminicoccaceae</taxon>
        <taxon>Tistrella</taxon>
    </lineage>
</organism>
<proteinExistence type="predicted"/>
<evidence type="ECO:0000256" key="2">
    <source>
        <dbReference type="ARBA" id="ARBA00022679"/>
    </source>
</evidence>
<comment type="caution">
    <text evidence="3">The sequence shown here is derived from an EMBL/GenBank/DDBJ whole genome shotgun (WGS) entry which is preliminary data.</text>
</comment>
<name>A0A3B9IMB1_9PROT</name>
<protein>
    <submittedName>
        <fullName evidence="3">Glycosyltransferase</fullName>
    </submittedName>
</protein>
<gene>
    <name evidence="3" type="ORF">DCK97_15730</name>
</gene>
<sequence length="264" mass="28138">MTAETASTPAAVPRIDFLGLEISDLDCDPAAAVIAARDPAAGFAYVVTPNAQHMVRLARGAPAFEHAYAGAWLVLSDGNVVRRFSRLVLGQALPHASGADVTSRLFHHYVRPDDAIMVVGGDDRLMTALRSQFGLTNLHQHVPPMGFIRDPAAVEAAVTAVRSRPARYVFIAVGSPQSELLARQIADAGGATGTGLCIGSSLLFVTGLVRRAPAIVRKLGLEGGWRLMLSPVGHFRRVFHESLPILGIIIRARFGGRGILQRPS</sequence>
<dbReference type="EMBL" id="DMAI01000251">
    <property type="protein sequence ID" value="HAE48866.1"/>
    <property type="molecule type" value="Genomic_DNA"/>
</dbReference>
<dbReference type="Pfam" id="PF03808">
    <property type="entry name" value="Glyco_tran_WecG"/>
    <property type="match status" value="1"/>
</dbReference>
<evidence type="ECO:0000313" key="3">
    <source>
        <dbReference type="EMBL" id="HAE48866.1"/>
    </source>
</evidence>
<dbReference type="InterPro" id="IPR004629">
    <property type="entry name" value="WecG_TagA_CpsF"/>
</dbReference>
<keyword evidence="1" id="KW-0328">Glycosyltransferase</keyword>
<keyword evidence="2 3" id="KW-0808">Transferase</keyword>
<evidence type="ECO:0000256" key="1">
    <source>
        <dbReference type="ARBA" id="ARBA00022676"/>
    </source>
</evidence>
<dbReference type="PANTHER" id="PTHR34136">
    <property type="match status" value="1"/>
</dbReference>
<accession>A0A3B9IMB1</accession>
<dbReference type="PANTHER" id="PTHR34136:SF1">
    <property type="entry name" value="UDP-N-ACETYL-D-MANNOSAMINURONIC ACID TRANSFERASE"/>
    <property type="match status" value="1"/>
</dbReference>